<evidence type="ECO:0000313" key="2">
    <source>
        <dbReference type="EMBL" id="CAF1433304.1"/>
    </source>
</evidence>
<comment type="caution">
    <text evidence="1">The sequence shown here is derived from an EMBL/GenBank/DDBJ whole genome shotgun (WGS) entry which is preliminary data.</text>
</comment>
<reference evidence="1" key="1">
    <citation type="submission" date="2021-02" db="EMBL/GenBank/DDBJ databases">
        <authorList>
            <person name="Nowell W R."/>
        </authorList>
    </citation>
    <scope>NUCLEOTIDE SEQUENCE</scope>
</reference>
<accession>A0A814PAF8</accession>
<evidence type="ECO:0000313" key="4">
    <source>
        <dbReference type="EMBL" id="CAF4231078.1"/>
    </source>
</evidence>
<evidence type="ECO:0000313" key="3">
    <source>
        <dbReference type="EMBL" id="CAF3866957.1"/>
    </source>
</evidence>
<sequence>MSNNEWQVLNVVKTLDEVTALVQQHQVSKFRTSNLKTSTKYSYRCSQYRKYPLCRYDIHVNILDNNPDDIKILSKNVHSHQQHNTTTRLPSSVRESVAKYVKCDLTQTQMKSALSIDHSNIPLPSSQLSNIIRYNRRKNNPEIFYK</sequence>
<dbReference type="OrthoDB" id="9990920at2759"/>
<evidence type="ECO:0000313" key="1">
    <source>
        <dbReference type="EMBL" id="CAF1102071.1"/>
    </source>
</evidence>
<dbReference type="Proteomes" id="UP000682733">
    <property type="component" value="Unassembled WGS sequence"/>
</dbReference>
<dbReference type="Proteomes" id="UP000681722">
    <property type="component" value="Unassembled WGS sequence"/>
</dbReference>
<name>A0A814PAF8_9BILA</name>
<gene>
    <name evidence="1" type="ORF">GPM918_LOCUS18800</name>
    <name evidence="2" type="ORF">OVA965_LOCUS34136</name>
    <name evidence="3" type="ORF">SRO942_LOCUS18797</name>
    <name evidence="4" type="ORF">TMI583_LOCUS35049</name>
</gene>
<dbReference type="EMBL" id="CAJNOK010028346">
    <property type="protein sequence ID" value="CAF1433304.1"/>
    <property type="molecule type" value="Genomic_DNA"/>
</dbReference>
<dbReference type="Proteomes" id="UP000677228">
    <property type="component" value="Unassembled WGS sequence"/>
</dbReference>
<evidence type="ECO:0000313" key="5">
    <source>
        <dbReference type="Proteomes" id="UP000663829"/>
    </source>
</evidence>
<proteinExistence type="predicted"/>
<dbReference type="Proteomes" id="UP000663829">
    <property type="component" value="Unassembled WGS sequence"/>
</dbReference>
<dbReference type="EMBL" id="CAJOBA010050134">
    <property type="protein sequence ID" value="CAF4231078.1"/>
    <property type="molecule type" value="Genomic_DNA"/>
</dbReference>
<dbReference type="EMBL" id="CAJNOQ010005536">
    <property type="protein sequence ID" value="CAF1102071.1"/>
    <property type="molecule type" value="Genomic_DNA"/>
</dbReference>
<dbReference type="EMBL" id="CAJOBC010005536">
    <property type="protein sequence ID" value="CAF3866957.1"/>
    <property type="molecule type" value="Genomic_DNA"/>
</dbReference>
<protein>
    <submittedName>
        <fullName evidence="1">Uncharacterized protein</fullName>
    </submittedName>
</protein>
<keyword evidence="5" id="KW-1185">Reference proteome</keyword>
<organism evidence="1 5">
    <name type="scientific">Didymodactylos carnosus</name>
    <dbReference type="NCBI Taxonomy" id="1234261"/>
    <lineage>
        <taxon>Eukaryota</taxon>
        <taxon>Metazoa</taxon>
        <taxon>Spiralia</taxon>
        <taxon>Gnathifera</taxon>
        <taxon>Rotifera</taxon>
        <taxon>Eurotatoria</taxon>
        <taxon>Bdelloidea</taxon>
        <taxon>Philodinida</taxon>
        <taxon>Philodinidae</taxon>
        <taxon>Didymodactylos</taxon>
    </lineage>
</organism>
<dbReference type="AlphaFoldDB" id="A0A814PAF8"/>